<evidence type="ECO:0000256" key="3">
    <source>
        <dbReference type="ARBA" id="ARBA00022475"/>
    </source>
</evidence>
<evidence type="ECO:0000256" key="1">
    <source>
        <dbReference type="ARBA" id="ARBA00004651"/>
    </source>
</evidence>
<evidence type="ECO:0000256" key="6">
    <source>
        <dbReference type="ARBA" id="ARBA00023136"/>
    </source>
</evidence>
<feature type="transmembrane region" description="Helical" evidence="7">
    <location>
        <begin position="32"/>
        <end position="55"/>
    </location>
</feature>
<feature type="transmembrane region" description="Helical" evidence="7">
    <location>
        <begin position="283"/>
        <end position="305"/>
    </location>
</feature>
<dbReference type="SMR" id="A0A0J6WK58"/>
<evidence type="ECO:0000256" key="5">
    <source>
        <dbReference type="ARBA" id="ARBA00022989"/>
    </source>
</evidence>
<organism evidence="10 11">
    <name type="scientific">Mycolicibacterium chlorophenolicum</name>
    <dbReference type="NCBI Taxonomy" id="37916"/>
    <lineage>
        <taxon>Bacteria</taxon>
        <taxon>Bacillati</taxon>
        <taxon>Actinomycetota</taxon>
        <taxon>Actinomycetes</taxon>
        <taxon>Mycobacteriales</taxon>
        <taxon>Mycobacteriaceae</taxon>
        <taxon>Mycolicibacterium</taxon>
    </lineage>
</organism>
<comment type="similarity">
    <text evidence="7">Belongs to the binding-protein-dependent transport system permease family.</text>
</comment>
<dbReference type="InterPro" id="IPR051393">
    <property type="entry name" value="ABC_transporter_permease"/>
</dbReference>
<gene>
    <name evidence="10" type="primary">lacF</name>
    <name evidence="10" type="ORF">MCHLDSM_01495</name>
</gene>
<dbReference type="Gene3D" id="1.10.3720.10">
    <property type="entry name" value="MetI-like"/>
    <property type="match status" value="1"/>
</dbReference>
<dbReference type="InterPro" id="IPR035906">
    <property type="entry name" value="MetI-like_sf"/>
</dbReference>
<evidence type="ECO:0000256" key="4">
    <source>
        <dbReference type="ARBA" id="ARBA00022692"/>
    </source>
</evidence>
<reference evidence="10 11" key="1">
    <citation type="journal article" date="2015" name="Genome Biol. Evol.">
        <title>Characterization of Three Mycobacterium spp. with Potential Use in Bioremediation by Genome Sequencing and Comparative Genomics.</title>
        <authorList>
            <person name="Das S."/>
            <person name="Pettersson B.M."/>
            <person name="Behra P.R."/>
            <person name="Ramesh M."/>
            <person name="Dasgupta S."/>
            <person name="Bhattacharya A."/>
            <person name="Kirsebom L.A."/>
        </authorList>
    </citation>
    <scope>NUCLEOTIDE SEQUENCE [LARGE SCALE GENOMIC DNA]</scope>
    <source>
        <strain evidence="10 11">DSM 43826</strain>
    </source>
</reference>
<dbReference type="STRING" id="37916.MCHLDSM_01495"/>
<keyword evidence="3" id="KW-1003">Cell membrane</keyword>
<feature type="transmembrane region" description="Helical" evidence="7">
    <location>
        <begin position="178"/>
        <end position="201"/>
    </location>
</feature>
<feature type="transmembrane region" description="Helical" evidence="7">
    <location>
        <begin position="227"/>
        <end position="245"/>
    </location>
</feature>
<dbReference type="AlphaFoldDB" id="A0A0J6WK58"/>
<evidence type="ECO:0000259" key="9">
    <source>
        <dbReference type="PROSITE" id="PS50928"/>
    </source>
</evidence>
<dbReference type="CDD" id="cd06261">
    <property type="entry name" value="TM_PBP2"/>
    <property type="match status" value="1"/>
</dbReference>
<evidence type="ECO:0000313" key="10">
    <source>
        <dbReference type="EMBL" id="KMO82087.1"/>
    </source>
</evidence>
<accession>A0A0J6WK58</accession>
<proteinExistence type="inferred from homology"/>
<dbReference type="PANTHER" id="PTHR30193">
    <property type="entry name" value="ABC TRANSPORTER PERMEASE PROTEIN"/>
    <property type="match status" value="1"/>
</dbReference>
<keyword evidence="5 7" id="KW-1133">Transmembrane helix</keyword>
<dbReference type="GO" id="GO:0055085">
    <property type="term" value="P:transmembrane transport"/>
    <property type="evidence" value="ECO:0007669"/>
    <property type="project" value="InterPro"/>
</dbReference>
<keyword evidence="6 7" id="KW-0472">Membrane</keyword>
<feature type="region of interest" description="Disordered" evidence="8">
    <location>
        <begin position="1"/>
        <end position="27"/>
    </location>
</feature>
<dbReference type="SUPFAM" id="SSF161098">
    <property type="entry name" value="MetI-like"/>
    <property type="match status" value="1"/>
</dbReference>
<comment type="subcellular location">
    <subcellularLocation>
        <location evidence="1 7">Cell membrane</location>
        <topology evidence="1 7">Multi-pass membrane protein</topology>
    </subcellularLocation>
</comment>
<evidence type="ECO:0000313" key="11">
    <source>
        <dbReference type="Proteomes" id="UP000036513"/>
    </source>
</evidence>
<dbReference type="RefSeq" id="WP_082168771.1">
    <property type="nucleotide sequence ID" value="NZ_JYNL01000011.1"/>
</dbReference>
<keyword evidence="2 7" id="KW-0813">Transport</keyword>
<sequence>MLIADVSDTGAPHRTASTPPRRRWRSHGTDGVTGWALVTPAVVLIGIFGLLPVLMSLQLSFQKSDLLTPETPWVGWDNYRKMADDPVFLDAIKHTIIYTALFVPGTMIVGLLAAAALNRSVRFISVYRTAAYITMAVSTISQGIIFLWLTDRDYGLVNAALNAVGVPSQPFLASPSQAIFVIVAMTIWGWTGFSVIVYLAALQGVPPELHEAAAIDGAKPFTRFRTITVPLLGPANLFLLVWLTINALQLFDEVYATTRGGPLRATTVIVYYLWDQAFVHFDAGYAAAMAYALFVVILIVTAVQFRLARRYAHHP</sequence>
<keyword evidence="11" id="KW-1185">Reference proteome</keyword>
<dbReference type="PROSITE" id="PS50928">
    <property type="entry name" value="ABC_TM1"/>
    <property type="match status" value="1"/>
</dbReference>
<feature type="transmembrane region" description="Helical" evidence="7">
    <location>
        <begin position="96"/>
        <end position="117"/>
    </location>
</feature>
<dbReference type="PANTHER" id="PTHR30193:SF37">
    <property type="entry name" value="INNER MEMBRANE ABC TRANSPORTER PERMEASE PROTEIN YCJO"/>
    <property type="match status" value="1"/>
</dbReference>
<dbReference type="GO" id="GO:0005886">
    <property type="term" value="C:plasma membrane"/>
    <property type="evidence" value="ECO:0007669"/>
    <property type="project" value="UniProtKB-SubCell"/>
</dbReference>
<protein>
    <submittedName>
        <fullName evidence="10">Lactose transport system permease protein LacF</fullName>
    </submittedName>
</protein>
<comment type="caution">
    <text evidence="10">The sequence shown here is derived from an EMBL/GenBank/DDBJ whole genome shotgun (WGS) entry which is preliminary data.</text>
</comment>
<keyword evidence="4 7" id="KW-0812">Transmembrane</keyword>
<evidence type="ECO:0000256" key="8">
    <source>
        <dbReference type="SAM" id="MobiDB-lite"/>
    </source>
</evidence>
<dbReference type="EMBL" id="JYNL01000011">
    <property type="protein sequence ID" value="KMO82087.1"/>
    <property type="molecule type" value="Genomic_DNA"/>
</dbReference>
<dbReference type="Proteomes" id="UP000036513">
    <property type="component" value="Unassembled WGS sequence"/>
</dbReference>
<dbReference type="Pfam" id="PF00528">
    <property type="entry name" value="BPD_transp_1"/>
    <property type="match status" value="1"/>
</dbReference>
<evidence type="ECO:0000256" key="2">
    <source>
        <dbReference type="ARBA" id="ARBA00022448"/>
    </source>
</evidence>
<evidence type="ECO:0000256" key="7">
    <source>
        <dbReference type="RuleBase" id="RU363032"/>
    </source>
</evidence>
<dbReference type="InterPro" id="IPR000515">
    <property type="entry name" value="MetI-like"/>
</dbReference>
<dbReference type="PATRIC" id="fig|37916.4.peg.1390"/>
<feature type="domain" description="ABC transmembrane type-1" evidence="9">
    <location>
        <begin position="92"/>
        <end position="304"/>
    </location>
</feature>
<name>A0A0J6WK58_9MYCO</name>
<feature type="transmembrane region" description="Helical" evidence="7">
    <location>
        <begin position="129"/>
        <end position="149"/>
    </location>
</feature>